<evidence type="ECO:0000259" key="1">
    <source>
        <dbReference type="Pfam" id="PF17111"/>
    </source>
</evidence>
<dbReference type="EMBL" id="PDXD01000045">
    <property type="protein sequence ID" value="RYN69254.1"/>
    <property type="molecule type" value="Genomic_DNA"/>
</dbReference>
<dbReference type="Pfam" id="PF17111">
    <property type="entry name" value="PigL_N"/>
    <property type="match status" value="1"/>
</dbReference>
<evidence type="ECO:0000313" key="2">
    <source>
        <dbReference type="EMBL" id="RYN69254.1"/>
    </source>
</evidence>
<feature type="domain" description="Azaphilone pigments biosynthesis cluster protein L N-terminal" evidence="1">
    <location>
        <begin position="4"/>
        <end position="184"/>
    </location>
</feature>
<reference evidence="3" key="1">
    <citation type="journal article" date="2019" name="bioRxiv">
        <title>Genomics, evolutionary history and diagnostics of the Alternaria alternata species group including apple and Asian pear pathotypes.</title>
        <authorList>
            <person name="Armitage A.D."/>
            <person name="Cockerton H.M."/>
            <person name="Sreenivasaprasad S."/>
            <person name="Woodhall J.W."/>
            <person name="Lane C.R."/>
            <person name="Harrison R.J."/>
            <person name="Clarkson J.P."/>
        </authorList>
    </citation>
    <scope>NUCLEOTIDE SEQUENCE [LARGE SCALE GENOMIC DNA]</scope>
    <source>
        <strain evidence="3">FERA 1177</strain>
    </source>
</reference>
<comment type="caution">
    <text evidence="2">The sequence shown here is derived from an EMBL/GenBank/DDBJ whole genome shotgun (WGS) entry which is preliminary data.</text>
</comment>
<sequence length="282" mass="30729">MAAEIGVVASIITVVGVAITSSKKLYETVVSYKSADNDLKEFSDEVHTIQLILKALEASRLKETPESSTSGNLQKCLRDFKPTMESFSQLCDEIKAKVITGTMAVRDRLKFIFKKKAFLAYKYRLNSYKLTINIIMGLIVLIKSNNDKKVVEDLQNNIATAVAKIKGQIEGMQISFQPIVPVDEAAHNATAPNETNTVIYELGQCLKVSQSALDAAPPKAKYSVGELDLFDEARQVVAITEGKPGLVGTARAHNSSVQTITDVALPTEFLMSLISPAFKGGR</sequence>
<evidence type="ECO:0000313" key="3">
    <source>
        <dbReference type="Proteomes" id="UP000291422"/>
    </source>
</evidence>
<protein>
    <recommendedName>
        <fullName evidence="1">Azaphilone pigments biosynthesis cluster protein L N-terminal domain-containing protein</fullName>
    </recommendedName>
</protein>
<proteinExistence type="predicted"/>
<gene>
    <name evidence="2" type="ORF">AA0117_g10914</name>
</gene>
<dbReference type="Proteomes" id="UP000291422">
    <property type="component" value="Unassembled WGS sequence"/>
</dbReference>
<dbReference type="AlphaFoldDB" id="A0A4V1WQD1"/>
<dbReference type="InterPro" id="IPR031348">
    <property type="entry name" value="PigL_N"/>
</dbReference>
<accession>A0A4V1WQD1</accession>
<name>A0A4V1WQD1_ALTAL</name>
<organism evidence="2 3">
    <name type="scientific">Alternaria alternata</name>
    <name type="common">Alternaria rot fungus</name>
    <name type="synonym">Torula alternata</name>
    <dbReference type="NCBI Taxonomy" id="5599"/>
    <lineage>
        <taxon>Eukaryota</taxon>
        <taxon>Fungi</taxon>
        <taxon>Dikarya</taxon>
        <taxon>Ascomycota</taxon>
        <taxon>Pezizomycotina</taxon>
        <taxon>Dothideomycetes</taxon>
        <taxon>Pleosporomycetidae</taxon>
        <taxon>Pleosporales</taxon>
        <taxon>Pleosporineae</taxon>
        <taxon>Pleosporaceae</taxon>
        <taxon>Alternaria</taxon>
        <taxon>Alternaria sect. Alternaria</taxon>
        <taxon>Alternaria alternata complex</taxon>
    </lineage>
</organism>